<feature type="domain" description="ABC transmembrane type-1" evidence="9">
    <location>
        <begin position="13"/>
        <end position="207"/>
    </location>
</feature>
<dbReference type="SUPFAM" id="SSF161098">
    <property type="entry name" value="MetI-like"/>
    <property type="match status" value="1"/>
</dbReference>
<evidence type="ECO:0000313" key="11">
    <source>
        <dbReference type="Proteomes" id="UP000665020"/>
    </source>
</evidence>
<comment type="similarity">
    <text evidence="2">Belongs to the binding-protein-dependent transport system permease family. CysTW subfamily.</text>
</comment>
<dbReference type="Pfam" id="PF00528">
    <property type="entry name" value="BPD_transp_1"/>
    <property type="match status" value="1"/>
</dbReference>
<evidence type="ECO:0000256" key="3">
    <source>
        <dbReference type="ARBA" id="ARBA00022448"/>
    </source>
</evidence>
<name>A0A8A7KPP6_9FIRM</name>
<keyword evidence="11" id="KW-1185">Reference proteome</keyword>
<evidence type="ECO:0000256" key="7">
    <source>
        <dbReference type="ARBA" id="ARBA00023136"/>
    </source>
</evidence>
<accession>A0A8A7KPP6</accession>
<evidence type="ECO:0000256" key="4">
    <source>
        <dbReference type="ARBA" id="ARBA00022475"/>
    </source>
</evidence>
<dbReference type="EMBL" id="CP046640">
    <property type="protein sequence ID" value="QTM00015.1"/>
    <property type="molecule type" value="Genomic_DNA"/>
</dbReference>
<evidence type="ECO:0000256" key="1">
    <source>
        <dbReference type="ARBA" id="ARBA00004651"/>
    </source>
</evidence>
<dbReference type="GO" id="GO:0048473">
    <property type="term" value="P:D-methionine transmembrane transport"/>
    <property type="evidence" value="ECO:0007669"/>
    <property type="project" value="TreeGrafter"/>
</dbReference>
<gene>
    <name evidence="10" type="primary">metI</name>
    <name evidence="10" type="ORF">GM661_11915</name>
</gene>
<sequence>MLSKYNQLVWDGTLETLYMVFVSLLIAVLLGIPLGILTAVTRKGHILSNGIINRVLNSIINLGRSIPFIILMVSIIPLTRLIVGTSIGTTAAIVPLAVAAIPFVGRIVDNALLEISPGVIEAAKSMGATPVQIIFKVLLPESLPSLILGITLTMINLIAYSAMAGAVGGGGLGDIAIRYGYQRFKIGVMIETIVILVLLVQIIQWIGNKLAAYFDHR</sequence>
<dbReference type="CDD" id="cd06261">
    <property type="entry name" value="TM_PBP2"/>
    <property type="match status" value="1"/>
</dbReference>
<evidence type="ECO:0000256" key="6">
    <source>
        <dbReference type="ARBA" id="ARBA00022989"/>
    </source>
</evidence>
<protein>
    <submittedName>
        <fullName evidence="10">Methionine ABC transporter permease MetI</fullName>
    </submittedName>
</protein>
<dbReference type="GO" id="GO:0005886">
    <property type="term" value="C:plasma membrane"/>
    <property type="evidence" value="ECO:0007669"/>
    <property type="project" value="UniProtKB-SubCell"/>
</dbReference>
<dbReference type="FunFam" id="1.10.3720.10:FF:000002">
    <property type="entry name" value="D-methionine ABC transporter permease MetI"/>
    <property type="match status" value="1"/>
</dbReference>
<evidence type="ECO:0000259" key="9">
    <source>
        <dbReference type="PROSITE" id="PS50928"/>
    </source>
</evidence>
<dbReference type="NCBIfam" id="NF008049">
    <property type="entry name" value="PRK10782.1"/>
    <property type="match status" value="1"/>
</dbReference>
<dbReference type="InterPro" id="IPR035906">
    <property type="entry name" value="MetI-like_sf"/>
</dbReference>
<evidence type="ECO:0000313" key="10">
    <source>
        <dbReference type="EMBL" id="QTM00015.1"/>
    </source>
</evidence>
<comment type="subcellular location">
    <subcellularLocation>
        <location evidence="1 8">Cell membrane</location>
        <topology evidence="1 8">Multi-pass membrane protein</topology>
    </subcellularLocation>
</comment>
<organism evidence="10 11">
    <name type="scientific">Iocasia fonsfrigidae</name>
    <dbReference type="NCBI Taxonomy" id="2682810"/>
    <lineage>
        <taxon>Bacteria</taxon>
        <taxon>Bacillati</taxon>
        <taxon>Bacillota</taxon>
        <taxon>Clostridia</taxon>
        <taxon>Halanaerobiales</taxon>
        <taxon>Halanaerobiaceae</taxon>
        <taxon>Iocasia</taxon>
    </lineage>
</organism>
<feature type="transmembrane region" description="Helical" evidence="8">
    <location>
        <begin position="146"/>
        <end position="172"/>
    </location>
</feature>
<dbReference type="InterPro" id="IPR051322">
    <property type="entry name" value="AA_ABC_Transporter_Permease"/>
</dbReference>
<dbReference type="PANTHER" id="PTHR30450:SF1">
    <property type="entry name" value="D-METHIONINE TRANSPORT SYSTEM PERMEASE PROTEIN METI-RELATED"/>
    <property type="match status" value="1"/>
</dbReference>
<keyword evidence="6 8" id="KW-1133">Transmembrane helix</keyword>
<keyword evidence="7 8" id="KW-0472">Membrane</keyword>
<keyword evidence="4" id="KW-1003">Cell membrane</keyword>
<dbReference type="AlphaFoldDB" id="A0A8A7KPP6"/>
<feature type="transmembrane region" description="Helical" evidence="8">
    <location>
        <begin position="20"/>
        <end position="41"/>
    </location>
</feature>
<keyword evidence="3 8" id="KW-0813">Transport</keyword>
<proteinExistence type="inferred from homology"/>
<evidence type="ECO:0000256" key="2">
    <source>
        <dbReference type="ARBA" id="ARBA00007069"/>
    </source>
</evidence>
<evidence type="ECO:0000256" key="5">
    <source>
        <dbReference type="ARBA" id="ARBA00022692"/>
    </source>
</evidence>
<evidence type="ECO:0000256" key="8">
    <source>
        <dbReference type="RuleBase" id="RU363032"/>
    </source>
</evidence>
<dbReference type="Proteomes" id="UP000665020">
    <property type="component" value="Chromosome"/>
</dbReference>
<dbReference type="RefSeq" id="WP_125992243.1">
    <property type="nucleotide sequence ID" value="NZ_CP046640.1"/>
</dbReference>
<dbReference type="PROSITE" id="PS50928">
    <property type="entry name" value="ABC_TM1"/>
    <property type="match status" value="1"/>
</dbReference>
<dbReference type="KEGG" id="ifn:GM661_11915"/>
<keyword evidence="5 8" id="KW-0812">Transmembrane</keyword>
<reference evidence="10" key="1">
    <citation type="submission" date="2019-12" db="EMBL/GenBank/DDBJ databases">
        <authorList>
            <person name="zhang j."/>
            <person name="sun C.M."/>
        </authorList>
    </citation>
    <scope>NUCLEOTIDE SEQUENCE</scope>
    <source>
        <strain evidence="10">NS-1</strain>
    </source>
</reference>
<dbReference type="InterPro" id="IPR000515">
    <property type="entry name" value="MetI-like"/>
</dbReference>
<dbReference type="PANTHER" id="PTHR30450">
    <property type="entry name" value="ABC TRANSPORTER PERMEASE"/>
    <property type="match status" value="1"/>
</dbReference>
<dbReference type="Gene3D" id="1.10.3720.10">
    <property type="entry name" value="MetI-like"/>
    <property type="match status" value="1"/>
</dbReference>
<feature type="transmembrane region" description="Helical" evidence="8">
    <location>
        <begin position="184"/>
        <end position="207"/>
    </location>
</feature>